<dbReference type="GO" id="GO:0051537">
    <property type="term" value="F:2 iron, 2 sulfur cluster binding"/>
    <property type="evidence" value="ECO:0007669"/>
    <property type="project" value="TreeGrafter"/>
</dbReference>
<dbReference type="InterPro" id="IPR016092">
    <property type="entry name" value="ATAP"/>
</dbReference>
<dbReference type="AlphaFoldDB" id="E6QHD5"/>
<protein>
    <submittedName>
        <fullName evidence="2">Iron-binding protein iscA (Iron-sulfur cluster assembly protein)</fullName>
    </submittedName>
</protein>
<organism evidence="2">
    <name type="scientific">mine drainage metagenome</name>
    <dbReference type="NCBI Taxonomy" id="410659"/>
    <lineage>
        <taxon>unclassified sequences</taxon>
        <taxon>metagenomes</taxon>
        <taxon>ecological metagenomes</taxon>
    </lineage>
</organism>
<feature type="domain" description="Core" evidence="1">
    <location>
        <begin position="1"/>
        <end position="102"/>
    </location>
</feature>
<proteinExistence type="predicted"/>
<dbReference type="GO" id="GO:0005506">
    <property type="term" value="F:iron ion binding"/>
    <property type="evidence" value="ECO:0007669"/>
    <property type="project" value="TreeGrafter"/>
</dbReference>
<name>E6QHD5_9ZZZZ</name>
<dbReference type="GO" id="GO:0051539">
    <property type="term" value="F:4 iron, 4 sulfur cluster binding"/>
    <property type="evidence" value="ECO:0007669"/>
    <property type="project" value="TreeGrafter"/>
</dbReference>
<dbReference type="PANTHER" id="PTHR43011">
    <property type="entry name" value="IRON-SULFUR CLUSTER ASSEMBLY 2 HOMOLOG, MITOCHONDRIAL"/>
    <property type="match status" value="1"/>
</dbReference>
<evidence type="ECO:0000313" key="2">
    <source>
        <dbReference type="EMBL" id="CBI06649.1"/>
    </source>
</evidence>
<dbReference type="PANTHER" id="PTHR43011:SF1">
    <property type="entry name" value="IRON-SULFUR CLUSTER ASSEMBLY 2 HOMOLOG, MITOCHONDRIAL"/>
    <property type="match status" value="1"/>
</dbReference>
<gene>
    <name evidence="2" type="primary">iscA</name>
    <name evidence="2" type="ORF">CARN6_2756</name>
</gene>
<dbReference type="Pfam" id="PF01521">
    <property type="entry name" value="Fe-S_biosyn"/>
    <property type="match status" value="1"/>
</dbReference>
<dbReference type="Gene3D" id="2.60.300.12">
    <property type="entry name" value="HesB-like domain"/>
    <property type="match status" value="1"/>
</dbReference>
<sequence>MSVMMSERAAKHVQQEVGKAGGFGLRLGVKQAGCTGLAYVFDIAREAGAGDTVFESHGAKVVVDEASLPYLAGSELDYVREGLGHVFKVRNPNVKASCGCGESFSVEG</sequence>
<dbReference type="InterPro" id="IPR000361">
    <property type="entry name" value="ATAP_core_dom"/>
</dbReference>
<dbReference type="PROSITE" id="PS01152">
    <property type="entry name" value="HESB"/>
    <property type="match status" value="1"/>
</dbReference>
<dbReference type="InterPro" id="IPR017870">
    <property type="entry name" value="FeS_cluster_insertion_CS"/>
</dbReference>
<dbReference type="GO" id="GO:0016226">
    <property type="term" value="P:iron-sulfur cluster assembly"/>
    <property type="evidence" value="ECO:0007669"/>
    <property type="project" value="InterPro"/>
</dbReference>
<dbReference type="InterPro" id="IPR035903">
    <property type="entry name" value="HesB-like_dom_sf"/>
</dbReference>
<reference evidence="2" key="1">
    <citation type="submission" date="2009-10" db="EMBL/GenBank/DDBJ databases">
        <title>Diversity of trophic interactions inside an arsenic-rich microbial ecosystem.</title>
        <authorList>
            <person name="Bertin P.N."/>
            <person name="Heinrich-Salmeron A."/>
            <person name="Pelletier E."/>
            <person name="Goulhen-Chollet F."/>
            <person name="Arsene-Ploetze F."/>
            <person name="Gallien S."/>
            <person name="Calteau A."/>
            <person name="Vallenet D."/>
            <person name="Casiot C."/>
            <person name="Chane-Woon-Ming B."/>
            <person name="Giloteaux L."/>
            <person name="Barakat M."/>
            <person name="Bonnefoy V."/>
            <person name="Bruneel O."/>
            <person name="Chandler M."/>
            <person name="Cleiss J."/>
            <person name="Duran R."/>
            <person name="Elbaz-Poulichet F."/>
            <person name="Fonknechten N."/>
            <person name="Lauga B."/>
            <person name="Mornico D."/>
            <person name="Ortet P."/>
            <person name="Schaeffer C."/>
            <person name="Siguier P."/>
            <person name="Alexander Thil Smith A."/>
            <person name="Van Dorsselaer A."/>
            <person name="Weissenbach J."/>
            <person name="Medigue C."/>
            <person name="Le Paslier D."/>
        </authorList>
    </citation>
    <scope>NUCLEOTIDE SEQUENCE</scope>
</reference>
<evidence type="ECO:0000259" key="1">
    <source>
        <dbReference type="Pfam" id="PF01521"/>
    </source>
</evidence>
<comment type="caution">
    <text evidence="2">The sequence shown here is derived from an EMBL/GenBank/DDBJ whole genome shotgun (WGS) entry which is preliminary data.</text>
</comment>
<dbReference type="EMBL" id="CABQ01000003">
    <property type="protein sequence ID" value="CBI06649.1"/>
    <property type="molecule type" value="Genomic_DNA"/>
</dbReference>
<accession>E6QHD5</accession>
<dbReference type="SUPFAM" id="SSF89360">
    <property type="entry name" value="HesB-like domain"/>
    <property type="match status" value="1"/>
</dbReference>
<dbReference type="NCBIfam" id="TIGR00049">
    <property type="entry name" value="iron-sulfur cluster assembly accessory protein"/>
    <property type="match status" value="1"/>
</dbReference>